<proteinExistence type="predicted"/>
<sequence>MKRSIHLLLVGSLAMAAAGLSSCGKKDSGGETNIVEMNASDGSMNDMTAVESATLDQAGAAAAADNGATGDNAANAM</sequence>
<feature type="signal peptide" evidence="1">
    <location>
        <begin position="1"/>
        <end position="16"/>
    </location>
</feature>
<evidence type="ECO:0008006" key="4">
    <source>
        <dbReference type="Google" id="ProtNLM"/>
    </source>
</evidence>
<reference evidence="2" key="2">
    <citation type="submission" date="2021-04" db="EMBL/GenBank/DDBJ databases">
        <title>Isolation and genomic analysis of the ibuprofen-degrading bacterium Sphingomonas strain MPO218.</title>
        <authorList>
            <person name="Aulestia M."/>
            <person name="Flores A."/>
            <person name="Mangas E.L."/>
            <person name="Perez-Pulido A.J."/>
            <person name="Santero E."/>
            <person name="Camacho E.M."/>
        </authorList>
    </citation>
    <scope>NUCLEOTIDE SEQUENCE</scope>
    <source>
        <strain evidence="2">MPO218</strain>
    </source>
</reference>
<dbReference type="PROSITE" id="PS51257">
    <property type="entry name" value="PROKAR_LIPOPROTEIN"/>
    <property type="match status" value="1"/>
</dbReference>
<protein>
    <recommendedName>
        <fullName evidence="4">Circumsporozoite protein</fullName>
    </recommendedName>
</protein>
<evidence type="ECO:0000256" key="1">
    <source>
        <dbReference type="SAM" id="SignalP"/>
    </source>
</evidence>
<reference evidence="2" key="1">
    <citation type="submission" date="2020-07" db="EMBL/GenBank/DDBJ databases">
        <authorList>
            <person name="Camacho E."/>
        </authorList>
    </citation>
    <scope>NUCLEOTIDE SEQUENCE</scope>
    <source>
        <strain evidence="2">MPO218</strain>
    </source>
</reference>
<evidence type="ECO:0000313" key="3">
    <source>
        <dbReference type="Proteomes" id="UP000664914"/>
    </source>
</evidence>
<evidence type="ECO:0000313" key="2">
    <source>
        <dbReference type="EMBL" id="QTH21746.1"/>
    </source>
</evidence>
<feature type="chain" id="PRO_5038068119" description="Circumsporozoite protein" evidence="1">
    <location>
        <begin position="17"/>
        <end position="77"/>
    </location>
</feature>
<keyword evidence="1" id="KW-0732">Signal</keyword>
<name>A0A975D3R9_9SPHN</name>
<dbReference type="RefSeq" id="WP_016746373.1">
    <property type="nucleotide sequence ID" value="NZ_CP059319.1"/>
</dbReference>
<gene>
    <name evidence="2" type="ORF">HRJ34_26200</name>
</gene>
<dbReference type="Proteomes" id="UP000664914">
    <property type="component" value="Chromosome"/>
</dbReference>
<dbReference type="EMBL" id="CP059319">
    <property type="protein sequence ID" value="QTH21746.1"/>
    <property type="molecule type" value="Genomic_DNA"/>
</dbReference>
<organism evidence="2 3">
    <name type="scientific">Rhizorhabdus wittichii</name>
    <dbReference type="NCBI Taxonomy" id="160791"/>
    <lineage>
        <taxon>Bacteria</taxon>
        <taxon>Pseudomonadati</taxon>
        <taxon>Pseudomonadota</taxon>
        <taxon>Alphaproteobacteria</taxon>
        <taxon>Sphingomonadales</taxon>
        <taxon>Sphingomonadaceae</taxon>
        <taxon>Rhizorhabdus</taxon>
    </lineage>
</organism>
<accession>A0A975D3R9</accession>
<dbReference type="AlphaFoldDB" id="A0A975D3R9"/>